<dbReference type="EMBL" id="CP022098">
    <property type="protein sequence ID" value="ATB42718.1"/>
    <property type="molecule type" value="Genomic_DNA"/>
</dbReference>
<dbReference type="PANTHER" id="PTHR42685:SF19">
    <property type="entry name" value="POSSIBLE OXIDOREDUCTASE"/>
    <property type="match status" value="1"/>
</dbReference>
<dbReference type="KEGG" id="cfus:CYFUS_008197"/>
<name>A0A250JGI9_9BACT</name>
<dbReference type="InterPro" id="IPR036188">
    <property type="entry name" value="FAD/NAD-bd_sf"/>
</dbReference>
<evidence type="ECO:0000313" key="3">
    <source>
        <dbReference type="Proteomes" id="UP000217257"/>
    </source>
</evidence>
<accession>A0A250JGI9</accession>
<dbReference type="Gene3D" id="3.50.50.60">
    <property type="entry name" value="FAD/NAD(P)-binding domain"/>
    <property type="match status" value="1"/>
</dbReference>
<keyword evidence="2" id="KW-0560">Oxidoreductase</keyword>
<dbReference type="GO" id="GO:0004497">
    <property type="term" value="F:monooxygenase activity"/>
    <property type="evidence" value="ECO:0007669"/>
    <property type="project" value="UniProtKB-KW"/>
</dbReference>
<dbReference type="InterPro" id="IPR050407">
    <property type="entry name" value="Geranylgeranyl_reductase"/>
</dbReference>
<dbReference type="SUPFAM" id="SSF51905">
    <property type="entry name" value="FAD/NAD(P)-binding domain"/>
    <property type="match status" value="1"/>
</dbReference>
<dbReference type="PANTHER" id="PTHR42685">
    <property type="entry name" value="GERANYLGERANYL DIPHOSPHATE REDUCTASE"/>
    <property type="match status" value="1"/>
</dbReference>
<keyword evidence="2" id="KW-0503">Monooxygenase</keyword>
<gene>
    <name evidence="2" type="ORF">CYFUS_008197</name>
</gene>
<dbReference type="RefSeq" id="WP_095990231.1">
    <property type="nucleotide sequence ID" value="NZ_CP022098.1"/>
</dbReference>
<protein>
    <submittedName>
        <fullName evidence="2">Monooxygenase</fullName>
    </submittedName>
</protein>
<dbReference type="Pfam" id="PF01494">
    <property type="entry name" value="FAD_binding_3"/>
    <property type="match status" value="1"/>
</dbReference>
<evidence type="ECO:0000259" key="1">
    <source>
        <dbReference type="Pfam" id="PF01494"/>
    </source>
</evidence>
<proteinExistence type="predicted"/>
<dbReference type="AlphaFoldDB" id="A0A250JGI9"/>
<dbReference type="Proteomes" id="UP000217257">
    <property type="component" value="Chromosome"/>
</dbReference>
<dbReference type="GO" id="GO:0071949">
    <property type="term" value="F:FAD binding"/>
    <property type="evidence" value="ECO:0007669"/>
    <property type="project" value="InterPro"/>
</dbReference>
<feature type="domain" description="FAD-binding" evidence="1">
    <location>
        <begin position="3"/>
        <end position="172"/>
    </location>
</feature>
<reference evidence="2 3" key="1">
    <citation type="submission" date="2017-06" db="EMBL/GenBank/DDBJ databases">
        <title>Sequencing and comparative analysis of myxobacterial genomes.</title>
        <authorList>
            <person name="Rupp O."/>
            <person name="Goesmann A."/>
            <person name="Sogaard-Andersen L."/>
        </authorList>
    </citation>
    <scope>NUCLEOTIDE SEQUENCE [LARGE SCALE GENOMIC DNA]</scope>
    <source>
        <strain evidence="2 3">DSM 52655</strain>
    </source>
</reference>
<sequence>MTKTDVAIVGGGPSGLAVAIHAARRGISTLLFERQGLPRDKACGEGLMPAGLRELEALGARAHLTPADCAPIVGIRYLQEDGTSVEGRLPSPGGLGIRRLALEMALERVARNVGVEIREHAQVTTVDRTSERVRLTTATGEQVEARLLVAADGLASPLRRDQGLDMESSASAPKRYGLRQHFRMKPWTPFVEVHFAQGVEAYVTPAGGERVGVAFLWQDGGIQGHIGFAELVRHFPALRARLEGAPPDSSPRGAGPLERGVRARSLDRFVLVGDAAGYVDAITGEGLTLAFRSAAELGRRLPEVLANGASRTSLAGYERAVRAPYLRYVFFTRLLLTLARRPGLRARIIRQLARVPPVFEWMLHQVIEP</sequence>
<dbReference type="PRINTS" id="PR00420">
    <property type="entry name" value="RNGMNOXGNASE"/>
</dbReference>
<dbReference type="InterPro" id="IPR002938">
    <property type="entry name" value="FAD-bd"/>
</dbReference>
<organism evidence="2 3">
    <name type="scientific">Cystobacter fuscus</name>
    <dbReference type="NCBI Taxonomy" id="43"/>
    <lineage>
        <taxon>Bacteria</taxon>
        <taxon>Pseudomonadati</taxon>
        <taxon>Myxococcota</taxon>
        <taxon>Myxococcia</taxon>
        <taxon>Myxococcales</taxon>
        <taxon>Cystobacterineae</taxon>
        <taxon>Archangiaceae</taxon>
        <taxon>Cystobacter</taxon>
    </lineage>
</organism>
<evidence type="ECO:0000313" key="2">
    <source>
        <dbReference type="EMBL" id="ATB42718.1"/>
    </source>
</evidence>